<keyword evidence="2" id="KW-1185">Reference proteome</keyword>
<evidence type="ECO:0000313" key="4">
    <source>
        <dbReference type="Xenbase" id="XB-GENE-29086839"/>
    </source>
</evidence>
<dbReference type="Proteomes" id="UP000008143">
    <property type="component" value="Chromosome 8"/>
</dbReference>
<reference evidence="3" key="1">
    <citation type="submission" date="2025-08" db="UniProtKB">
        <authorList>
            <consortium name="RefSeq"/>
        </authorList>
    </citation>
    <scope>IDENTIFICATION</scope>
    <source>
        <strain evidence="3">Nigerian</strain>
        <tissue evidence="3">Liver and blood</tissue>
    </source>
</reference>
<sequence length="74" mass="8549">MAQRYEALEKRRNMEVEGYKTDIKLLRQRFKGCREATIQGDAEHRARPRSCYSGCSAARQQKDTKISRGTEPGE</sequence>
<organism evidence="2 3">
    <name type="scientific">Xenopus tropicalis</name>
    <name type="common">Western clawed frog</name>
    <name type="synonym">Silurana tropicalis</name>
    <dbReference type="NCBI Taxonomy" id="8364"/>
    <lineage>
        <taxon>Eukaryota</taxon>
        <taxon>Metazoa</taxon>
        <taxon>Chordata</taxon>
        <taxon>Craniata</taxon>
        <taxon>Vertebrata</taxon>
        <taxon>Euteleostomi</taxon>
        <taxon>Amphibia</taxon>
        <taxon>Batrachia</taxon>
        <taxon>Anura</taxon>
        <taxon>Pipoidea</taxon>
        <taxon>Pipidae</taxon>
        <taxon>Xenopodinae</taxon>
        <taxon>Xenopus</taxon>
        <taxon>Silurana</taxon>
    </lineage>
</organism>
<dbReference type="GeneID" id="101733268"/>
<protein>
    <submittedName>
        <fullName evidence="3">Coiled-coil domain-containing protein 77</fullName>
    </submittedName>
</protein>
<dbReference type="AlphaFoldDB" id="A0A8J1ITV0"/>
<accession>A0A8J1ITV0</accession>
<dbReference type="KEGG" id="xtr:101733268"/>
<dbReference type="PANTHER" id="PTHR22091:SF1">
    <property type="entry name" value="COILED-COIL DOMAIN-CONTAINING PROTEIN 77"/>
    <property type="match status" value="1"/>
</dbReference>
<evidence type="ECO:0000313" key="2">
    <source>
        <dbReference type="Proteomes" id="UP000008143"/>
    </source>
</evidence>
<evidence type="ECO:0000313" key="3">
    <source>
        <dbReference type="RefSeq" id="XP_031748195.1"/>
    </source>
</evidence>
<dbReference type="PANTHER" id="PTHR22091">
    <property type="entry name" value="COILED-COIL DOMAIN-CONTAINING PROTEIN 77"/>
    <property type="match status" value="1"/>
</dbReference>
<evidence type="ECO:0000256" key="1">
    <source>
        <dbReference type="SAM" id="MobiDB-lite"/>
    </source>
</evidence>
<feature type="region of interest" description="Disordered" evidence="1">
    <location>
        <begin position="41"/>
        <end position="74"/>
    </location>
</feature>
<dbReference type="InterPro" id="IPR037696">
    <property type="entry name" value="CCDC77"/>
</dbReference>
<proteinExistence type="predicted"/>
<dbReference type="AGR" id="Xenbase:XB-GENE-29086839"/>
<gene>
    <name evidence="3 4" type="primary">LOC101733268</name>
</gene>
<dbReference type="Xenbase" id="XB-GENE-29086839">
    <property type="gene designation" value="LOC101733268"/>
</dbReference>
<dbReference type="RefSeq" id="XP_031748195.1">
    <property type="nucleotide sequence ID" value="XM_031892335.1"/>
</dbReference>
<dbReference type="OrthoDB" id="191169at2759"/>
<name>A0A8J1ITV0_XENTR</name>